<keyword evidence="5 7" id="KW-1133">Transmembrane helix</keyword>
<dbReference type="PANTHER" id="PTHR23514">
    <property type="entry name" value="BYPASS OF STOP CODON PROTEIN 6"/>
    <property type="match status" value="1"/>
</dbReference>
<comment type="caution">
    <text evidence="9">The sequence shown here is derived from an EMBL/GenBank/DDBJ whole genome shotgun (WGS) entry which is preliminary data.</text>
</comment>
<gene>
    <name evidence="9" type="ORF">SDC9_70378</name>
</gene>
<comment type="subcellular location">
    <subcellularLocation>
        <location evidence="1">Endomembrane system</location>
        <topology evidence="1">Multi-pass membrane protein</topology>
    </subcellularLocation>
</comment>
<feature type="transmembrane region" description="Helical" evidence="7">
    <location>
        <begin position="156"/>
        <end position="175"/>
    </location>
</feature>
<dbReference type="InterPro" id="IPR051788">
    <property type="entry name" value="MFS_Transporter"/>
</dbReference>
<dbReference type="InterPro" id="IPR020846">
    <property type="entry name" value="MFS_dom"/>
</dbReference>
<evidence type="ECO:0000256" key="5">
    <source>
        <dbReference type="ARBA" id="ARBA00022989"/>
    </source>
</evidence>
<evidence type="ECO:0000256" key="3">
    <source>
        <dbReference type="ARBA" id="ARBA00022448"/>
    </source>
</evidence>
<dbReference type="InterPro" id="IPR011701">
    <property type="entry name" value="MFS"/>
</dbReference>
<dbReference type="EMBL" id="VSSQ01004139">
    <property type="protein sequence ID" value="MPM23901.1"/>
    <property type="molecule type" value="Genomic_DNA"/>
</dbReference>
<name>A0A644Y7J4_9ZZZZ</name>
<comment type="similarity">
    <text evidence="2">Belongs to the major facilitator superfamily.</text>
</comment>
<dbReference type="Pfam" id="PF07690">
    <property type="entry name" value="MFS_1"/>
    <property type="match status" value="1"/>
</dbReference>
<keyword evidence="3" id="KW-0813">Transport</keyword>
<dbReference type="SUPFAM" id="SSF103473">
    <property type="entry name" value="MFS general substrate transporter"/>
    <property type="match status" value="1"/>
</dbReference>
<dbReference type="InterPro" id="IPR036259">
    <property type="entry name" value="MFS_trans_sf"/>
</dbReference>
<feature type="transmembrane region" description="Helical" evidence="7">
    <location>
        <begin position="272"/>
        <end position="291"/>
    </location>
</feature>
<feature type="transmembrane region" description="Helical" evidence="7">
    <location>
        <begin position="336"/>
        <end position="354"/>
    </location>
</feature>
<evidence type="ECO:0000256" key="2">
    <source>
        <dbReference type="ARBA" id="ARBA00008335"/>
    </source>
</evidence>
<sequence length="389" mass="42140">MVILLAIIYVTFISLGLPDAVLGSAWPAMYQSLNANVASAGIMSMIICGGTIISSMFSGKLIAKFGTGKLTTFSVFLTALALIGISLSPIFFVMCLWAVPLGLGAGAVDSALNNFVALHYKAIHMNWLHCFWGIGATSGPLIISFLLKNQFGWRNGYLLIGMIQMVLVIILFLNLNKWMKNSCSQTAEDTGTHGVSIKEVLEIPGAKSALVGFLAYCGIESTVSLWGSSYLVFERNMSSTVAASWISLFFIGITFGRFLSGFLSIKLNNQHLIRIGQVVIFLGVVVMMFFGSDEVQGLSFILIGLGCAPIYPSMLHETPQRFGSRISQSMMGIQMASAYIGSTCIPPIIGFLATEISFKIFPLSLFLLILTMNLSYKKINAVSTETVNM</sequence>
<proteinExistence type="inferred from homology"/>
<keyword evidence="4 7" id="KW-0812">Transmembrane</keyword>
<evidence type="ECO:0000256" key="7">
    <source>
        <dbReference type="SAM" id="Phobius"/>
    </source>
</evidence>
<dbReference type="AlphaFoldDB" id="A0A644Y7J4"/>
<evidence type="ECO:0000313" key="9">
    <source>
        <dbReference type="EMBL" id="MPM23901.1"/>
    </source>
</evidence>
<organism evidence="9">
    <name type="scientific">bioreactor metagenome</name>
    <dbReference type="NCBI Taxonomy" id="1076179"/>
    <lineage>
        <taxon>unclassified sequences</taxon>
        <taxon>metagenomes</taxon>
        <taxon>ecological metagenomes</taxon>
    </lineage>
</organism>
<dbReference type="GO" id="GO:0016020">
    <property type="term" value="C:membrane"/>
    <property type="evidence" value="ECO:0007669"/>
    <property type="project" value="TreeGrafter"/>
</dbReference>
<accession>A0A644Y7J4</accession>
<feature type="transmembrane region" description="Helical" evidence="7">
    <location>
        <begin position="297"/>
        <end position="315"/>
    </location>
</feature>
<reference evidence="9" key="1">
    <citation type="submission" date="2019-08" db="EMBL/GenBank/DDBJ databases">
        <authorList>
            <person name="Kucharzyk K."/>
            <person name="Murdoch R.W."/>
            <person name="Higgins S."/>
            <person name="Loffler F."/>
        </authorList>
    </citation>
    <scope>NUCLEOTIDE SEQUENCE</scope>
</reference>
<keyword evidence="6 7" id="KW-0472">Membrane</keyword>
<feature type="domain" description="Major facilitator superfamily (MFS) profile" evidence="8">
    <location>
        <begin position="4"/>
        <end position="380"/>
    </location>
</feature>
<feature type="transmembrane region" description="Helical" evidence="7">
    <location>
        <begin position="39"/>
        <end position="63"/>
    </location>
</feature>
<dbReference type="PANTHER" id="PTHR23514:SF3">
    <property type="entry name" value="BYPASS OF STOP CODON PROTEIN 6"/>
    <property type="match status" value="1"/>
</dbReference>
<dbReference type="GO" id="GO:0022857">
    <property type="term" value="F:transmembrane transporter activity"/>
    <property type="evidence" value="ECO:0007669"/>
    <property type="project" value="InterPro"/>
</dbReference>
<evidence type="ECO:0000259" key="8">
    <source>
        <dbReference type="PROSITE" id="PS50850"/>
    </source>
</evidence>
<evidence type="ECO:0000256" key="4">
    <source>
        <dbReference type="ARBA" id="ARBA00022692"/>
    </source>
</evidence>
<evidence type="ECO:0000256" key="1">
    <source>
        <dbReference type="ARBA" id="ARBA00004127"/>
    </source>
</evidence>
<feature type="transmembrane region" description="Helical" evidence="7">
    <location>
        <begin position="126"/>
        <end position="147"/>
    </location>
</feature>
<protein>
    <recommendedName>
        <fullName evidence="8">Major facilitator superfamily (MFS) profile domain-containing protein</fullName>
    </recommendedName>
</protein>
<dbReference type="Gene3D" id="1.20.1250.20">
    <property type="entry name" value="MFS general substrate transporter like domains"/>
    <property type="match status" value="2"/>
</dbReference>
<dbReference type="GO" id="GO:0012505">
    <property type="term" value="C:endomembrane system"/>
    <property type="evidence" value="ECO:0007669"/>
    <property type="project" value="UniProtKB-SubCell"/>
</dbReference>
<dbReference type="PROSITE" id="PS50850">
    <property type="entry name" value="MFS"/>
    <property type="match status" value="1"/>
</dbReference>
<feature type="transmembrane region" description="Helical" evidence="7">
    <location>
        <begin position="75"/>
        <end position="99"/>
    </location>
</feature>
<feature type="transmembrane region" description="Helical" evidence="7">
    <location>
        <begin position="242"/>
        <end position="260"/>
    </location>
</feature>
<evidence type="ECO:0000256" key="6">
    <source>
        <dbReference type="ARBA" id="ARBA00023136"/>
    </source>
</evidence>